<keyword evidence="2" id="KW-1185">Reference proteome</keyword>
<dbReference type="AlphaFoldDB" id="A0A087SD79"/>
<gene>
    <name evidence="1" type="ORF">F751_3899</name>
</gene>
<protein>
    <submittedName>
        <fullName evidence="1">Uncharacterized protein</fullName>
    </submittedName>
</protein>
<reference evidence="1 2" key="1">
    <citation type="journal article" date="2014" name="BMC Genomics">
        <title>Oil accumulation mechanisms of the oleaginous microalga Chlorella protothecoides revealed through its genome, transcriptomes, and proteomes.</title>
        <authorList>
            <person name="Gao C."/>
            <person name="Wang Y."/>
            <person name="Shen Y."/>
            <person name="Yan D."/>
            <person name="He X."/>
            <person name="Dai J."/>
            <person name="Wu Q."/>
        </authorList>
    </citation>
    <scope>NUCLEOTIDE SEQUENCE [LARGE SCALE GENOMIC DNA]</scope>
    <source>
        <strain evidence="1 2">0710</strain>
    </source>
</reference>
<proteinExistence type="predicted"/>
<dbReference type="RefSeq" id="XP_011396557.1">
    <property type="nucleotide sequence ID" value="XM_011398255.1"/>
</dbReference>
<accession>A0A087SD79</accession>
<evidence type="ECO:0000313" key="2">
    <source>
        <dbReference type="Proteomes" id="UP000028924"/>
    </source>
</evidence>
<sequence length="106" mass="11487">MMPGLTASFLPCVRALPDAVKNSLWAPAPPMFRPQGQNDSSPFSSHPFLLNLPFSLTAHHCFCRHKRPQCPAGRGPLLSTPTPFGGGPLFPSPLAMRALQVHYSLP</sequence>
<dbReference type="KEGG" id="apro:F751_3899"/>
<organism evidence="1 2">
    <name type="scientific">Auxenochlorella protothecoides</name>
    <name type="common">Green microalga</name>
    <name type="synonym">Chlorella protothecoides</name>
    <dbReference type="NCBI Taxonomy" id="3075"/>
    <lineage>
        <taxon>Eukaryota</taxon>
        <taxon>Viridiplantae</taxon>
        <taxon>Chlorophyta</taxon>
        <taxon>core chlorophytes</taxon>
        <taxon>Trebouxiophyceae</taxon>
        <taxon>Chlorellales</taxon>
        <taxon>Chlorellaceae</taxon>
        <taxon>Auxenochlorella</taxon>
    </lineage>
</organism>
<evidence type="ECO:0000313" key="1">
    <source>
        <dbReference type="EMBL" id="KFM23683.1"/>
    </source>
</evidence>
<dbReference type="EMBL" id="KL662096">
    <property type="protein sequence ID" value="KFM23683.1"/>
    <property type="molecule type" value="Genomic_DNA"/>
</dbReference>
<dbReference type="GeneID" id="23615290"/>
<dbReference type="Proteomes" id="UP000028924">
    <property type="component" value="Unassembled WGS sequence"/>
</dbReference>
<name>A0A087SD79_AUXPR</name>